<organism evidence="3 4">
    <name type="scientific">Brachionus plicatilis</name>
    <name type="common">Marine rotifer</name>
    <name type="synonym">Brachionus muelleri</name>
    <dbReference type="NCBI Taxonomy" id="10195"/>
    <lineage>
        <taxon>Eukaryota</taxon>
        <taxon>Metazoa</taxon>
        <taxon>Spiralia</taxon>
        <taxon>Gnathifera</taxon>
        <taxon>Rotifera</taxon>
        <taxon>Eurotatoria</taxon>
        <taxon>Monogononta</taxon>
        <taxon>Pseudotrocha</taxon>
        <taxon>Ploima</taxon>
        <taxon>Brachionidae</taxon>
        <taxon>Brachionus</taxon>
    </lineage>
</organism>
<evidence type="ECO:0000313" key="4">
    <source>
        <dbReference type="Proteomes" id="UP000276133"/>
    </source>
</evidence>
<dbReference type="EMBL" id="REGN01003632">
    <property type="protein sequence ID" value="RNA21652.1"/>
    <property type="molecule type" value="Genomic_DNA"/>
</dbReference>
<dbReference type="AlphaFoldDB" id="A0A3M7RDG3"/>
<feature type="compositionally biased region" description="Basic residues" evidence="1">
    <location>
        <begin position="91"/>
        <end position="101"/>
    </location>
</feature>
<reference evidence="3 4" key="1">
    <citation type="journal article" date="2018" name="Sci. Rep.">
        <title>Genomic signatures of local adaptation to the degree of environmental predictability in rotifers.</title>
        <authorList>
            <person name="Franch-Gras L."/>
            <person name="Hahn C."/>
            <person name="Garcia-Roger E.M."/>
            <person name="Carmona M.J."/>
            <person name="Serra M."/>
            <person name="Gomez A."/>
        </authorList>
    </citation>
    <scope>NUCLEOTIDE SEQUENCE [LARGE SCALE GENOMIC DNA]</scope>
    <source>
        <strain evidence="3">HYR1</strain>
    </source>
</reference>
<gene>
    <name evidence="3" type="ORF">BpHYR1_021589</name>
</gene>
<evidence type="ECO:0000256" key="2">
    <source>
        <dbReference type="SAM" id="SignalP"/>
    </source>
</evidence>
<dbReference type="Proteomes" id="UP000276133">
    <property type="component" value="Unassembled WGS sequence"/>
</dbReference>
<protein>
    <submittedName>
        <fullName evidence="3">Uncharacterized protein</fullName>
    </submittedName>
</protein>
<feature type="chain" id="PRO_5018093471" evidence="2">
    <location>
        <begin position="23"/>
        <end position="107"/>
    </location>
</feature>
<keyword evidence="2" id="KW-0732">Signal</keyword>
<evidence type="ECO:0000313" key="3">
    <source>
        <dbReference type="EMBL" id="RNA21652.1"/>
    </source>
</evidence>
<feature type="compositionally biased region" description="Basic residues" evidence="1">
    <location>
        <begin position="51"/>
        <end position="61"/>
    </location>
</feature>
<feature type="compositionally biased region" description="Basic and acidic residues" evidence="1">
    <location>
        <begin position="62"/>
        <end position="74"/>
    </location>
</feature>
<accession>A0A3M7RDG3</accession>
<keyword evidence="4" id="KW-1185">Reference proteome</keyword>
<evidence type="ECO:0000256" key="1">
    <source>
        <dbReference type="SAM" id="MobiDB-lite"/>
    </source>
</evidence>
<feature type="signal peptide" evidence="2">
    <location>
        <begin position="1"/>
        <end position="22"/>
    </location>
</feature>
<name>A0A3M7RDG3_BRAPC</name>
<feature type="region of interest" description="Disordered" evidence="1">
    <location>
        <begin position="26"/>
        <end position="107"/>
    </location>
</feature>
<comment type="caution">
    <text evidence="3">The sequence shown here is derived from an EMBL/GenBank/DDBJ whole genome shotgun (WGS) entry which is preliminary data.</text>
</comment>
<proteinExistence type="predicted"/>
<sequence>MKLFSLVLILAVLVSLCAIGFAASNNRTAKGVQASGRNSSDPVKAVPQDKKARRRNNKANKKVKELKDRQEKKEKKNKNKKNKNENDPSKVKKQRKNRKQKVNGTNV</sequence>